<dbReference type="InterPro" id="IPR016163">
    <property type="entry name" value="Ald_DH_C"/>
</dbReference>
<dbReference type="InterPro" id="IPR016162">
    <property type="entry name" value="Ald_DH_N"/>
</dbReference>
<dbReference type="Gene3D" id="3.40.309.10">
    <property type="entry name" value="Aldehyde Dehydrogenase, Chain A, domain 2"/>
    <property type="match status" value="1"/>
</dbReference>
<evidence type="ECO:0000259" key="4">
    <source>
        <dbReference type="Pfam" id="PF00171"/>
    </source>
</evidence>
<proteinExistence type="inferred from homology"/>
<evidence type="ECO:0000256" key="1">
    <source>
        <dbReference type="ARBA" id="ARBA00023002"/>
    </source>
</evidence>
<evidence type="ECO:0000256" key="3">
    <source>
        <dbReference type="RuleBase" id="RU003345"/>
    </source>
</evidence>
<dbReference type="Pfam" id="PF00171">
    <property type="entry name" value="Aldedh"/>
    <property type="match status" value="1"/>
</dbReference>
<evidence type="ECO:0000313" key="5">
    <source>
        <dbReference type="EMBL" id="NEC57962.1"/>
    </source>
</evidence>
<feature type="active site" evidence="2">
    <location>
        <position position="272"/>
    </location>
</feature>
<organism evidence="5 6">
    <name type="scientific">Amycolatopsis rubida</name>
    <dbReference type="NCBI Taxonomy" id="112413"/>
    <lineage>
        <taxon>Bacteria</taxon>
        <taxon>Bacillati</taxon>
        <taxon>Actinomycetota</taxon>
        <taxon>Actinomycetes</taxon>
        <taxon>Pseudonocardiales</taxon>
        <taxon>Pseudonocardiaceae</taxon>
        <taxon>Amycolatopsis</taxon>
    </lineage>
</organism>
<keyword evidence="1 3" id="KW-0560">Oxidoreductase</keyword>
<comment type="similarity">
    <text evidence="3">Belongs to the aldehyde dehydrogenase family.</text>
</comment>
<evidence type="ECO:0000313" key="6">
    <source>
        <dbReference type="Proteomes" id="UP000470404"/>
    </source>
</evidence>
<dbReference type="SUPFAM" id="SSF53720">
    <property type="entry name" value="ALDH-like"/>
    <property type="match status" value="1"/>
</dbReference>
<dbReference type="EMBL" id="JAAGNC010000095">
    <property type="protein sequence ID" value="NEC57962.1"/>
    <property type="molecule type" value="Genomic_DNA"/>
</dbReference>
<dbReference type="Proteomes" id="UP000470404">
    <property type="component" value="Unassembled WGS sequence"/>
</dbReference>
<dbReference type="InterPro" id="IPR016161">
    <property type="entry name" value="Ald_DH/histidinol_DH"/>
</dbReference>
<reference evidence="5 6" key="1">
    <citation type="submission" date="2020-01" db="EMBL/GenBank/DDBJ databases">
        <title>Insect and environment-associated Actinomycetes.</title>
        <authorList>
            <person name="Currrie C."/>
            <person name="Chevrette M."/>
            <person name="Carlson C."/>
            <person name="Stubbendieck R."/>
            <person name="Wendt-Pienkowski E."/>
        </authorList>
    </citation>
    <scope>NUCLEOTIDE SEQUENCE [LARGE SCALE GENOMIC DNA]</scope>
    <source>
        <strain evidence="5 6">SID8386</strain>
    </source>
</reference>
<sequence length="520" mass="53968">MTSTVDRPLSGDDRAAMVRHTLEREVPGGIGICSGQQVHPGRGDRFPLHDPTSHALVTEWPDPGREGADLALAAAVEGFARWTALGPAGRADALRTAAQLVEARAGDLARLETLTTGKPLRDTTAELRAVVTMLKFYGGWAERINGETLGGAGSWHAYSLLQPFGVIVAVTPWNAPLLTAAANGLPALAAGNAVVVKPSEFTPASTIRFAQILHEAGLPLGAFVAAPGLGATVGAALTTDRRVGKVVFIGSVSTGRAVASASAAAGIPSILELGGKSANVVFADAGLDDAAAGALSAVFSGTGQSCQAGSRLLVQDSIRDKLLDRIVAGARVLRVGDPLDPETELGPIVHRAQYERVRELVALGVAEGARQLADLPLPAGIATGPMRTGNWCTPVLLDGVAADHSLEHTEVFGPVLAIDTFSDENEALARANGTEFGLASAVWTRDVARAHRFASAIQAGTCYVNCYKVGHPSAPFGGFKSSGWGRASGRGVVEEFTQSKAVWVATQRTAPAFPSLDRQR</sequence>
<dbReference type="PROSITE" id="PS00687">
    <property type="entry name" value="ALDEHYDE_DEHYDR_GLU"/>
    <property type="match status" value="1"/>
</dbReference>
<evidence type="ECO:0000256" key="2">
    <source>
        <dbReference type="PROSITE-ProRule" id="PRU10007"/>
    </source>
</evidence>
<dbReference type="InterPro" id="IPR015590">
    <property type="entry name" value="Aldehyde_DH_dom"/>
</dbReference>
<gene>
    <name evidence="5" type="ORF">G3I59_20745</name>
</gene>
<dbReference type="Gene3D" id="3.40.605.10">
    <property type="entry name" value="Aldehyde Dehydrogenase, Chain A, domain 1"/>
    <property type="match status" value="1"/>
</dbReference>
<protein>
    <submittedName>
        <fullName evidence="5">Aldehyde dehydrogenase</fullName>
    </submittedName>
</protein>
<dbReference type="PANTHER" id="PTHR11699">
    <property type="entry name" value="ALDEHYDE DEHYDROGENASE-RELATED"/>
    <property type="match status" value="1"/>
</dbReference>
<feature type="domain" description="Aldehyde dehydrogenase" evidence="4">
    <location>
        <begin position="44"/>
        <end position="502"/>
    </location>
</feature>
<keyword evidence="6" id="KW-1185">Reference proteome</keyword>
<comment type="caution">
    <text evidence="5">The sequence shown here is derived from an EMBL/GenBank/DDBJ whole genome shotgun (WGS) entry which is preliminary data.</text>
</comment>
<dbReference type="RefSeq" id="WP_095213432.1">
    <property type="nucleotide sequence ID" value="NZ_JAAGNC010000095.1"/>
</dbReference>
<accession>A0ABX0BXD7</accession>
<dbReference type="InterPro" id="IPR029510">
    <property type="entry name" value="Ald_DH_CS_GLU"/>
</dbReference>
<name>A0ABX0BXD7_9PSEU</name>